<organism evidence="1 2">
    <name type="scientific">Roseivivax isoporae LMG 25204</name>
    <dbReference type="NCBI Taxonomy" id="1449351"/>
    <lineage>
        <taxon>Bacteria</taxon>
        <taxon>Pseudomonadati</taxon>
        <taxon>Pseudomonadota</taxon>
        <taxon>Alphaproteobacteria</taxon>
        <taxon>Rhodobacterales</taxon>
        <taxon>Roseobacteraceae</taxon>
        <taxon>Roseivivax</taxon>
    </lineage>
</organism>
<dbReference type="NCBIfam" id="TIGR02215">
    <property type="entry name" value="phage_chp_gp8"/>
    <property type="match status" value="1"/>
</dbReference>
<dbReference type="InterPro" id="IPR011738">
    <property type="entry name" value="Phage_CHP"/>
</dbReference>
<evidence type="ECO:0000313" key="1">
    <source>
        <dbReference type="EMBL" id="ETX26564.1"/>
    </source>
</evidence>
<comment type="caution">
    <text evidence="1">The sequence shown here is derived from an EMBL/GenBank/DDBJ whole genome shotgun (WGS) entry which is preliminary data.</text>
</comment>
<dbReference type="STRING" id="1449351.RISW2_22005"/>
<dbReference type="eggNOG" id="ENOG5032SBG">
    <property type="taxonomic scope" value="Bacteria"/>
</dbReference>
<proteinExistence type="predicted"/>
<name>X7F3F4_9RHOB</name>
<evidence type="ECO:0008006" key="3">
    <source>
        <dbReference type="Google" id="ProtNLM"/>
    </source>
</evidence>
<dbReference type="AlphaFoldDB" id="X7F3F4"/>
<dbReference type="EMBL" id="JAME01000079">
    <property type="protein sequence ID" value="ETX26564.1"/>
    <property type="molecule type" value="Genomic_DNA"/>
</dbReference>
<reference evidence="1 2" key="1">
    <citation type="submission" date="2014-01" db="EMBL/GenBank/DDBJ databases">
        <title>Roseivivax isoporae LMG 25204 Genome Sequencing.</title>
        <authorList>
            <person name="Lai Q."/>
            <person name="Li G."/>
            <person name="Shao Z."/>
        </authorList>
    </citation>
    <scope>NUCLEOTIDE SEQUENCE [LARGE SCALE GENOMIC DNA]</scope>
    <source>
        <strain evidence="1 2">LMG 25204</strain>
    </source>
</reference>
<dbReference type="CDD" id="cd08054">
    <property type="entry name" value="gp6"/>
    <property type="match status" value="1"/>
</dbReference>
<sequence length="189" mass="21084">MFRPVRIEAPAELPVSLEECKQHAVVSFDDDDALMETFLAGATEYLDGFRGVLGRFMVTQTWQVARCNFARRMVLPVPDVSSVEVTFDDAEGTGQTVPAELVQIVPEARGTLVRLSSDFELPDLEDDNPAPVQLTFTAGFGAAAEVPMPLKIAIMRLARYYYDDRLGTGATMSWSDFDRQIAPWRWMSV</sequence>
<keyword evidence="2" id="KW-1185">Reference proteome</keyword>
<protein>
    <recommendedName>
        <fullName evidence="3">PhiE125 gp8 family phage protein</fullName>
    </recommendedName>
</protein>
<evidence type="ECO:0000313" key="2">
    <source>
        <dbReference type="Proteomes" id="UP000023430"/>
    </source>
</evidence>
<dbReference type="Gene3D" id="1.10.3230.30">
    <property type="entry name" value="Phage gp6-like head-tail connector protein"/>
    <property type="match status" value="1"/>
</dbReference>
<gene>
    <name evidence="1" type="ORF">RISW2_22005</name>
</gene>
<accession>X7F3F4</accession>
<dbReference type="RefSeq" id="WP_043775409.1">
    <property type="nucleotide sequence ID" value="NZ_JAME01000079.1"/>
</dbReference>
<dbReference type="OrthoDB" id="8452228at2"/>
<dbReference type="Proteomes" id="UP000023430">
    <property type="component" value="Unassembled WGS sequence"/>
</dbReference>